<gene>
    <name evidence="1" type="ORF">MICPUN_100904</name>
</gene>
<evidence type="ECO:0000313" key="2">
    <source>
        <dbReference type="Proteomes" id="UP000002009"/>
    </source>
</evidence>
<dbReference type="AlphaFoldDB" id="C1E7X4"/>
<dbReference type="PANTHER" id="PTHR40131">
    <property type="entry name" value="C1Q DOMAIN-CONTAINING PROTEIN"/>
    <property type="match status" value="1"/>
</dbReference>
<accession>C1E7X4</accession>
<dbReference type="OrthoDB" id="65833at2759"/>
<dbReference type="OMA" id="EASHEHK"/>
<dbReference type="STRING" id="296587.C1E7X4"/>
<reference evidence="1 2" key="1">
    <citation type="journal article" date="2009" name="Science">
        <title>Green evolution and dynamic adaptations revealed by genomes of the marine picoeukaryotes Micromonas.</title>
        <authorList>
            <person name="Worden A.Z."/>
            <person name="Lee J.H."/>
            <person name="Mock T."/>
            <person name="Rouze P."/>
            <person name="Simmons M.P."/>
            <person name="Aerts A.L."/>
            <person name="Allen A.E."/>
            <person name="Cuvelier M.L."/>
            <person name="Derelle E."/>
            <person name="Everett M.V."/>
            <person name="Foulon E."/>
            <person name="Grimwood J."/>
            <person name="Gundlach H."/>
            <person name="Henrissat B."/>
            <person name="Napoli C."/>
            <person name="McDonald S.M."/>
            <person name="Parker M.S."/>
            <person name="Rombauts S."/>
            <person name="Salamov A."/>
            <person name="Von Dassow P."/>
            <person name="Badger J.H."/>
            <person name="Coutinho P.M."/>
            <person name="Demir E."/>
            <person name="Dubchak I."/>
            <person name="Gentemann C."/>
            <person name="Eikrem W."/>
            <person name="Gready J.E."/>
            <person name="John U."/>
            <person name="Lanier W."/>
            <person name="Lindquist E.A."/>
            <person name="Lucas S."/>
            <person name="Mayer K.F."/>
            <person name="Moreau H."/>
            <person name="Not F."/>
            <person name="Otillar R."/>
            <person name="Panaud O."/>
            <person name="Pangilinan J."/>
            <person name="Paulsen I."/>
            <person name="Piegu B."/>
            <person name="Poliakov A."/>
            <person name="Robbens S."/>
            <person name="Schmutz J."/>
            <person name="Toulza E."/>
            <person name="Wyss T."/>
            <person name="Zelensky A."/>
            <person name="Zhou K."/>
            <person name="Armbrust E.V."/>
            <person name="Bhattacharya D."/>
            <person name="Goodenough U.W."/>
            <person name="Van de Peer Y."/>
            <person name="Grigoriev I.V."/>
        </authorList>
    </citation>
    <scope>NUCLEOTIDE SEQUENCE [LARGE SCALE GENOMIC DNA]</scope>
    <source>
        <strain evidence="2">RCC299 / NOUM17</strain>
    </source>
</reference>
<name>C1E7X4_MICCC</name>
<dbReference type="GeneID" id="8244440"/>
<evidence type="ECO:0000313" key="1">
    <source>
        <dbReference type="EMBL" id="ACO64411.1"/>
    </source>
</evidence>
<sequence>MAFTRPEWVSHTVSVEDMTAGKNQWRNIQDIVRVTFKEFHDVLRAQGDAIKSLERAIDSKADRGELGRGLSRSQLPEVEAALRQLKHISSDIGHQLDLRATKADVHAAFKAQEELMSRELARKADAEEVERKVNEMDALLAECVERAGVSREGFAIAPRSMSFKPGTERPRLGEGGERSMEELWEEISRKADADDVDAALRSKADASSVNKALERLEISQLGLATKEEVAVKSDMKDVCALVDVKVGIDDVNHALAEVSRELELKASAEDLEAHLKSQALINRGLVGESSLGRWIWKSGQVNKGNGVPWNVQSVNTDPDNFRWERDRSYIVTVAPGLYEVNFGFFVRKKPAIQLLVNGEPVLAAVNSASYVLHHSSGRLTSVGRHPSGNITGLTLIDFLALPAKAKIAITYNGEPGGEGFLTLKKL</sequence>
<dbReference type="RefSeq" id="XP_002503153.1">
    <property type="nucleotide sequence ID" value="XM_002503107.1"/>
</dbReference>
<protein>
    <submittedName>
        <fullName evidence="1">Uncharacterized protein</fullName>
    </submittedName>
</protein>
<keyword evidence="2" id="KW-1185">Reference proteome</keyword>
<dbReference type="eggNOG" id="ENOG502S2UU">
    <property type="taxonomic scope" value="Eukaryota"/>
</dbReference>
<proteinExistence type="predicted"/>
<dbReference type="InParanoid" id="C1E7X4"/>
<organism evidence="1 2">
    <name type="scientific">Micromonas commoda (strain RCC299 / NOUM17 / CCMP2709)</name>
    <name type="common">Picoplanktonic green alga</name>
    <dbReference type="NCBI Taxonomy" id="296587"/>
    <lineage>
        <taxon>Eukaryota</taxon>
        <taxon>Viridiplantae</taxon>
        <taxon>Chlorophyta</taxon>
        <taxon>Mamiellophyceae</taxon>
        <taxon>Mamiellales</taxon>
        <taxon>Mamiellaceae</taxon>
        <taxon>Micromonas</taxon>
    </lineage>
</organism>
<dbReference type="PANTHER" id="PTHR40131:SF1">
    <property type="entry name" value="C1Q DOMAIN-CONTAINING PROTEIN"/>
    <property type="match status" value="1"/>
</dbReference>
<dbReference type="EMBL" id="CP001327">
    <property type="protein sequence ID" value="ACO64411.1"/>
    <property type="molecule type" value="Genomic_DNA"/>
</dbReference>
<dbReference type="Proteomes" id="UP000002009">
    <property type="component" value="Chromosome 6"/>
</dbReference>
<dbReference type="KEGG" id="mis:MICPUN_100904"/>